<protein>
    <recommendedName>
        <fullName evidence="2">DUF732 domain-containing protein</fullName>
    </recommendedName>
</protein>
<evidence type="ECO:0000256" key="1">
    <source>
        <dbReference type="SAM" id="SignalP"/>
    </source>
</evidence>
<dbReference type="InterPro" id="IPR007969">
    <property type="entry name" value="DUF732"/>
</dbReference>
<gene>
    <name evidence="3" type="ordered locus">Mjls_4105</name>
</gene>
<dbReference type="Pfam" id="PF05305">
    <property type="entry name" value="DUF732"/>
    <property type="match status" value="1"/>
</dbReference>
<feature type="signal peptide" evidence="1">
    <location>
        <begin position="1"/>
        <end position="30"/>
    </location>
</feature>
<dbReference type="KEGG" id="mjl:Mjls_4105"/>
<reference evidence="3" key="1">
    <citation type="submission" date="2007-02" db="EMBL/GenBank/DDBJ databases">
        <title>Complete sequence of Mycobacterium sp. JLS.</title>
        <authorList>
            <consortium name="US DOE Joint Genome Institute"/>
            <person name="Copeland A."/>
            <person name="Lucas S."/>
            <person name="Lapidus A."/>
            <person name="Barry K."/>
            <person name="Detter J.C."/>
            <person name="Glavina del Rio T."/>
            <person name="Hammon N."/>
            <person name="Israni S."/>
            <person name="Dalin E."/>
            <person name="Tice H."/>
            <person name="Pitluck S."/>
            <person name="Chain P."/>
            <person name="Malfatti S."/>
            <person name="Shin M."/>
            <person name="Vergez L."/>
            <person name="Schmutz J."/>
            <person name="Larimer F."/>
            <person name="Land M."/>
            <person name="Hauser L."/>
            <person name="Kyrpides N."/>
            <person name="Mikhailova N."/>
            <person name="Miller C.D."/>
            <person name="Anderson A.J."/>
            <person name="Sims R.C."/>
            <person name="Richardson P."/>
        </authorList>
    </citation>
    <scope>NUCLEOTIDE SEQUENCE [LARGE SCALE GENOMIC DNA]</scope>
    <source>
        <strain evidence="3">JLS</strain>
    </source>
</reference>
<feature type="domain" description="DUF732" evidence="2">
    <location>
        <begin position="34"/>
        <end position="103"/>
    </location>
</feature>
<sequence length="120" mass="12625" precursor="true">MTHRKLLAGLVAAFATMGGMLTVGAPTAAADTVAYLVNVTVRPGYNFANADHALAYGRGVCAKIAQGRGYAQLVGDIKADFRTSDEFQASYLISQAAQELCPSLIWQLRNSAAGYRPAAS</sequence>
<feature type="chain" id="PRO_5024980913" description="DUF732 domain-containing protein" evidence="1">
    <location>
        <begin position="31"/>
        <end position="120"/>
    </location>
</feature>
<evidence type="ECO:0000313" key="3">
    <source>
        <dbReference type="EMBL" id="ABN99878.1"/>
    </source>
</evidence>
<keyword evidence="1" id="KW-0732">Signal</keyword>
<proteinExistence type="predicted"/>
<accession>A0A5Q5CKQ8</accession>
<organism evidence="3">
    <name type="scientific">Mycobacterium sp. (strain JLS)</name>
    <dbReference type="NCBI Taxonomy" id="164757"/>
    <lineage>
        <taxon>Bacteria</taxon>
        <taxon>Bacillati</taxon>
        <taxon>Actinomycetota</taxon>
        <taxon>Actinomycetes</taxon>
        <taxon>Mycobacteriales</taxon>
        <taxon>Mycobacteriaceae</taxon>
        <taxon>Mycobacterium</taxon>
    </lineage>
</organism>
<dbReference type="EMBL" id="CP000580">
    <property type="protein sequence ID" value="ABN99878.1"/>
    <property type="molecule type" value="Genomic_DNA"/>
</dbReference>
<name>A0A5Q5CKQ8_MYCSJ</name>
<dbReference type="AlphaFoldDB" id="A0A5Q5CKQ8"/>
<evidence type="ECO:0000259" key="2">
    <source>
        <dbReference type="Pfam" id="PF05305"/>
    </source>
</evidence>